<dbReference type="Pfam" id="PF10076">
    <property type="entry name" value="Phage_Mu_Gp48"/>
    <property type="match status" value="1"/>
</dbReference>
<dbReference type="AlphaFoldDB" id="A0A0K1QQD6"/>
<gene>
    <name evidence="1" type="ORF">B723_16495</name>
</gene>
<evidence type="ECO:0000313" key="2">
    <source>
        <dbReference type="Proteomes" id="UP000017175"/>
    </source>
</evidence>
<dbReference type="RefSeq" id="WP_017337727.1">
    <property type="nucleotide sequence ID" value="NZ_CP010945.1"/>
</dbReference>
<dbReference type="OrthoDB" id="6592844at2"/>
<sequence length="199" mass="22235">MAVIRTADEYRLQLQGLLPSGPAWDPELVPEVARVLGGVAVEFSRLDARAVDLLNEMDPAGVSELVPDWESIMGLPDDCLGPNPAFEDRRLAVRRRLVEVGGQSRAYFIEIAVSQGYPNATITEHRAPRMGRSRFGSAHFGTWRAQFMWTLNTGGRQRKGRRFGVSYWGERFGTNPGNALECLIRRPAPAHTVVRINYD</sequence>
<reference evidence="1 2" key="1">
    <citation type="journal article" date="2012" name="J. Bacteriol.">
        <title>Draft genome sequence of the cyanide-utilizing bacterium Pseudomonas fluorescens strain NCIMB 11764.</title>
        <authorList>
            <person name="Vilo C.A."/>
            <person name="Benedik M.J."/>
            <person name="Kunz D.A."/>
            <person name="Dong Q."/>
        </authorList>
    </citation>
    <scope>NUCLEOTIDE SEQUENCE [LARGE SCALE GENOMIC DNA]</scope>
    <source>
        <strain evidence="1 2">NCIMB 11764</strain>
    </source>
</reference>
<evidence type="ECO:0000313" key="1">
    <source>
        <dbReference type="EMBL" id="AKV07928.1"/>
    </source>
</evidence>
<protein>
    <submittedName>
        <fullName evidence="1">Phage tail protein</fullName>
    </submittedName>
</protein>
<accession>A0A0K1QQD6</accession>
<dbReference type="eggNOG" id="COG3778">
    <property type="taxonomic scope" value="Bacteria"/>
</dbReference>
<dbReference type="Proteomes" id="UP000017175">
    <property type="component" value="Chromosome"/>
</dbReference>
<organism evidence="1 2">
    <name type="scientific">Pseudomonas fluorescens NCIMB 11764</name>
    <dbReference type="NCBI Taxonomy" id="1221522"/>
    <lineage>
        <taxon>Bacteria</taxon>
        <taxon>Pseudomonadati</taxon>
        <taxon>Pseudomonadota</taxon>
        <taxon>Gammaproteobacteria</taxon>
        <taxon>Pseudomonadales</taxon>
        <taxon>Pseudomonadaceae</taxon>
        <taxon>Pseudomonas</taxon>
    </lineage>
</organism>
<proteinExistence type="predicted"/>
<name>A0A0K1QQD6_PSEFL</name>
<dbReference type="EMBL" id="CP010945">
    <property type="protein sequence ID" value="AKV07928.1"/>
    <property type="molecule type" value="Genomic_DNA"/>
</dbReference>
<dbReference type="InterPro" id="IPR018755">
    <property type="entry name" value="Phage_Mu_Gp48"/>
</dbReference>